<keyword evidence="11" id="KW-1185">Reference proteome</keyword>
<dbReference type="eggNOG" id="ENOG502SI5I">
    <property type="taxonomic scope" value="Eukaryota"/>
</dbReference>
<dbReference type="RefSeq" id="XP_003032806.1">
    <property type="nucleotide sequence ID" value="XM_003032760.1"/>
</dbReference>
<evidence type="ECO:0000259" key="9">
    <source>
        <dbReference type="Pfam" id="PF13813"/>
    </source>
</evidence>
<evidence type="ECO:0000256" key="7">
    <source>
        <dbReference type="ARBA" id="ARBA00023136"/>
    </source>
</evidence>
<name>D8Q1A1_SCHCM</name>
<dbReference type="PANTHER" id="PTHR31595">
    <property type="entry name" value="LONG-CHAIN-ALCOHOL O-FATTY-ACYLTRANSFERASE 3-RELATED"/>
    <property type="match status" value="1"/>
</dbReference>
<feature type="transmembrane region" description="Helical" evidence="8">
    <location>
        <begin position="5"/>
        <end position="26"/>
    </location>
</feature>
<dbReference type="GeneID" id="9595830"/>
<comment type="pathway">
    <text evidence="2">Secondary metabolite biosynthesis.</text>
</comment>
<dbReference type="OrthoDB" id="1077582at2759"/>
<comment type="subcellular location">
    <subcellularLocation>
        <location evidence="1">Membrane</location>
        <topology evidence="1">Multi-pass membrane protein</topology>
    </subcellularLocation>
</comment>
<dbReference type="GO" id="GO:0006629">
    <property type="term" value="P:lipid metabolic process"/>
    <property type="evidence" value="ECO:0007669"/>
    <property type="project" value="InterPro"/>
</dbReference>
<comment type="similarity">
    <text evidence="3">Belongs to the wax synthase family.</text>
</comment>
<evidence type="ECO:0000256" key="3">
    <source>
        <dbReference type="ARBA" id="ARBA00007282"/>
    </source>
</evidence>
<reference evidence="10 11" key="1">
    <citation type="journal article" date="2010" name="Nat. Biotechnol.">
        <title>Genome sequence of the model mushroom Schizophyllum commune.</title>
        <authorList>
            <person name="Ohm R.A."/>
            <person name="de Jong J.F."/>
            <person name="Lugones L.G."/>
            <person name="Aerts A."/>
            <person name="Kothe E."/>
            <person name="Stajich J.E."/>
            <person name="de Vries R.P."/>
            <person name="Record E."/>
            <person name="Levasseur A."/>
            <person name="Baker S.E."/>
            <person name="Bartholomew K.A."/>
            <person name="Coutinho P.M."/>
            <person name="Erdmann S."/>
            <person name="Fowler T.J."/>
            <person name="Gathman A.C."/>
            <person name="Lombard V."/>
            <person name="Henrissat B."/>
            <person name="Knabe N."/>
            <person name="Kuees U."/>
            <person name="Lilly W.W."/>
            <person name="Lindquist E."/>
            <person name="Lucas S."/>
            <person name="Magnuson J.K."/>
            <person name="Piumi F."/>
            <person name="Raudaskoski M."/>
            <person name="Salamov A."/>
            <person name="Schmutz J."/>
            <person name="Schwarze F.W.M.R."/>
            <person name="vanKuyk P.A."/>
            <person name="Horton J.S."/>
            <person name="Grigoriev I.V."/>
            <person name="Woesten H.A.B."/>
        </authorList>
    </citation>
    <scope>NUCLEOTIDE SEQUENCE [LARGE SCALE GENOMIC DNA]</scope>
    <source>
        <strain evidence="11">H4-8 / FGSC 9210</strain>
    </source>
</reference>
<protein>
    <recommendedName>
        <fullName evidence="9">Wax synthase domain-containing protein</fullName>
    </recommendedName>
</protein>
<keyword evidence="6 8" id="KW-1133">Transmembrane helix</keyword>
<evidence type="ECO:0000256" key="6">
    <source>
        <dbReference type="ARBA" id="ARBA00022989"/>
    </source>
</evidence>
<sequence length="397" mass="44945">MAERLLDILGFTASAVLMLLPIPLVIATRPPTALRVLIFALQLQLANWGNKTFTLEDTFITYSLGCLYYGWPLFTAIHFYFLTDPLTDGTRHIYDTKPAKDMSLPQRIWWATCLVASFRGVGWNKPVPHLRQIPKGQSRTSYLVEHFLWLVFYFVVNDLVNLYITHNPITSSRAAERFPAWSQGPIFQALNSYAYWGNIWSGFNIQYELLAMAGVALGLWEPQLWPPMFGSFWDAYTVRRTWGRVWHCILRRFIISHGKWVANAIGAVPGTKASSYAQLYTAFIVSGLMHEVGDRQLNRSFGQSMSFFILQALWITFEDGIIGLGKRLGIKESRATRALGGLTTFVWFAATSPVLMKVMSDNGKPIAPSFPVSPIGAAWKALGLEEKQVIPWPEPHY</sequence>
<dbReference type="Pfam" id="PF13813">
    <property type="entry name" value="MBOAT_2"/>
    <property type="match status" value="1"/>
</dbReference>
<keyword evidence="7 8" id="KW-0472">Membrane</keyword>
<dbReference type="HOGENOM" id="CLU_032731_1_0_1"/>
<dbReference type="InParanoid" id="D8Q1A1"/>
<feature type="domain" description="Wax synthase" evidence="9">
    <location>
        <begin position="225"/>
        <end position="310"/>
    </location>
</feature>
<accession>D8Q1A1</accession>
<keyword evidence="5 8" id="KW-0812">Transmembrane</keyword>
<dbReference type="VEuPathDB" id="FungiDB:SCHCODRAFT_02619132"/>
<feature type="transmembrane region" description="Helical" evidence="8">
    <location>
        <begin position="147"/>
        <end position="164"/>
    </location>
</feature>
<gene>
    <name evidence="10" type="ORF">SCHCODRAFT_256894</name>
</gene>
<dbReference type="KEGG" id="scm:SCHCO_02619132"/>
<dbReference type="EMBL" id="GL377305">
    <property type="protein sequence ID" value="EFI97903.1"/>
    <property type="molecule type" value="Genomic_DNA"/>
</dbReference>
<dbReference type="GO" id="GO:0008374">
    <property type="term" value="F:O-acyltransferase activity"/>
    <property type="evidence" value="ECO:0007669"/>
    <property type="project" value="InterPro"/>
</dbReference>
<proteinExistence type="inferred from homology"/>
<dbReference type="AlphaFoldDB" id="D8Q1A1"/>
<evidence type="ECO:0000256" key="5">
    <source>
        <dbReference type="ARBA" id="ARBA00022692"/>
    </source>
</evidence>
<evidence type="ECO:0000313" key="11">
    <source>
        <dbReference type="Proteomes" id="UP000007431"/>
    </source>
</evidence>
<evidence type="ECO:0000256" key="1">
    <source>
        <dbReference type="ARBA" id="ARBA00004141"/>
    </source>
</evidence>
<feature type="transmembrane region" description="Helical" evidence="8">
    <location>
        <begin position="60"/>
        <end position="81"/>
    </location>
</feature>
<dbReference type="InterPro" id="IPR044851">
    <property type="entry name" value="Wax_synthase"/>
</dbReference>
<dbReference type="OMA" id="STAITCR"/>
<evidence type="ECO:0000256" key="4">
    <source>
        <dbReference type="ARBA" id="ARBA00022679"/>
    </source>
</evidence>
<evidence type="ECO:0000256" key="8">
    <source>
        <dbReference type="SAM" id="Phobius"/>
    </source>
</evidence>
<organism evidence="11">
    <name type="scientific">Schizophyllum commune (strain H4-8 / FGSC 9210)</name>
    <name type="common">Split gill fungus</name>
    <dbReference type="NCBI Taxonomy" id="578458"/>
    <lineage>
        <taxon>Eukaryota</taxon>
        <taxon>Fungi</taxon>
        <taxon>Dikarya</taxon>
        <taxon>Basidiomycota</taxon>
        <taxon>Agaricomycotina</taxon>
        <taxon>Agaricomycetes</taxon>
        <taxon>Agaricomycetidae</taxon>
        <taxon>Agaricales</taxon>
        <taxon>Schizophyllaceae</taxon>
        <taxon>Schizophyllum</taxon>
    </lineage>
</organism>
<evidence type="ECO:0000313" key="10">
    <source>
        <dbReference type="EMBL" id="EFI97903.1"/>
    </source>
</evidence>
<dbReference type="PANTHER" id="PTHR31595:SF57">
    <property type="entry name" value="OS04G0481900 PROTEIN"/>
    <property type="match status" value="1"/>
</dbReference>
<dbReference type="GO" id="GO:0016020">
    <property type="term" value="C:membrane"/>
    <property type="evidence" value="ECO:0007669"/>
    <property type="project" value="UniProtKB-SubCell"/>
</dbReference>
<evidence type="ECO:0000256" key="2">
    <source>
        <dbReference type="ARBA" id="ARBA00005179"/>
    </source>
</evidence>
<dbReference type="Proteomes" id="UP000007431">
    <property type="component" value="Unassembled WGS sequence"/>
</dbReference>
<dbReference type="InterPro" id="IPR032805">
    <property type="entry name" value="Wax_synthase_dom"/>
</dbReference>
<keyword evidence="4" id="KW-0808">Transferase</keyword>